<name>A0A2H1KDZ2_9MICO</name>
<dbReference type="SUPFAM" id="SSF54427">
    <property type="entry name" value="NTF2-like"/>
    <property type="match status" value="1"/>
</dbReference>
<protein>
    <submittedName>
        <fullName evidence="2">SEC-C motif-containing protein</fullName>
    </submittedName>
</protein>
<accession>A0A2H1KDZ2</accession>
<dbReference type="InterPro" id="IPR048469">
    <property type="entry name" value="YchJ-like_M"/>
</dbReference>
<sequence>MICPCSGMPPGASFEDCCRPALDGQVWPTTAEALMRSRFTAFSLKNADHLFRTWHPRTRPTDLGVDDLVTWTRLDVLGTTAGGEDDGTGTVHFRAHYRDSLGEHVLEENSSFARRAGRWLYLGPADG</sequence>
<evidence type="ECO:0000259" key="1">
    <source>
        <dbReference type="Pfam" id="PF17775"/>
    </source>
</evidence>
<evidence type="ECO:0000313" key="3">
    <source>
        <dbReference type="Proteomes" id="UP000234333"/>
    </source>
</evidence>
<dbReference type="AlphaFoldDB" id="A0A2H1KDZ2"/>
<proteinExistence type="predicted"/>
<organism evidence="2 3">
    <name type="scientific">Brevibacterium casei CIP 102111</name>
    <dbReference type="NCBI Taxonomy" id="1255625"/>
    <lineage>
        <taxon>Bacteria</taxon>
        <taxon>Bacillati</taxon>
        <taxon>Actinomycetota</taxon>
        <taxon>Actinomycetes</taxon>
        <taxon>Micrococcales</taxon>
        <taxon>Brevibacteriaceae</taxon>
        <taxon>Brevibacterium</taxon>
    </lineage>
</organism>
<reference evidence="2 3" key="1">
    <citation type="submission" date="2017-03" db="EMBL/GenBank/DDBJ databases">
        <authorList>
            <person name="Afonso C.L."/>
            <person name="Miller P.J."/>
            <person name="Scott M.A."/>
            <person name="Spackman E."/>
            <person name="Goraichik I."/>
            <person name="Dimitrov K.M."/>
            <person name="Suarez D.L."/>
            <person name="Swayne D.E."/>
        </authorList>
    </citation>
    <scope>NUCLEOTIDE SEQUENCE [LARGE SCALE GENOMIC DNA]</scope>
    <source>
        <strain evidence="2 3">CIP 102111</strain>
    </source>
</reference>
<gene>
    <name evidence="2" type="ORF">BC102111_03194</name>
</gene>
<dbReference type="EMBL" id="FXZC01000009">
    <property type="protein sequence ID" value="SMX98001.1"/>
    <property type="molecule type" value="Genomic_DNA"/>
</dbReference>
<dbReference type="Gene3D" id="3.10.450.50">
    <property type="match status" value="1"/>
</dbReference>
<evidence type="ECO:0000313" key="2">
    <source>
        <dbReference type="EMBL" id="SMX98001.1"/>
    </source>
</evidence>
<dbReference type="Proteomes" id="UP000234333">
    <property type="component" value="Unassembled WGS sequence"/>
</dbReference>
<dbReference type="InterPro" id="IPR032710">
    <property type="entry name" value="NTF2-like_dom_sf"/>
</dbReference>
<feature type="domain" description="YchJ-like middle NTF2-like" evidence="1">
    <location>
        <begin position="30"/>
        <end position="122"/>
    </location>
</feature>
<dbReference type="Pfam" id="PF17775">
    <property type="entry name" value="YchJ_M-like"/>
    <property type="match status" value="1"/>
</dbReference>